<dbReference type="SUPFAM" id="SSF56770">
    <property type="entry name" value="HydA/Nqo6-like"/>
    <property type="match status" value="1"/>
</dbReference>
<name>A0A0Q2M5F1_MYCGO</name>
<evidence type="ECO:0000313" key="2">
    <source>
        <dbReference type="EMBL" id="KQH75151.1"/>
    </source>
</evidence>
<reference evidence="3 5" key="2">
    <citation type="submission" date="2016-01" db="EMBL/GenBank/DDBJ databases">
        <title>The new phylogeny of the genus Mycobacterium.</title>
        <authorList>
            <person name="Tarcisio F."/>
            <person name="Conor M."/>
            <person name="Antonella G."/>
            <person name="Elisabetta G."/>
            <person name="Giulia F.S."/>
            <person name="Sara T."/>
            <person name="Anna F."/>
            <person name="Clotilde B."/>
            <person name="Roberto B."/>
            <person name="Veronica D.S."/>
            <person name="Fabio R."/>
            <person name="Monica P."/>
            <person name="Olivier J."/>
            <person name="Enrico T."/>
            <person name="Nicola S."/>
        </authorList>
    </citation>
    <scope>NUCLEOTIDE SEQUENCE [LARGE SCALE GENOMIC DNA]</scope>
    <source>
        <strain evidence="3 5">DSM 44160</strain>
    </source>
</reference>
<sequence>MARGRPAMGLTRRLARCAARRAHVLLVEAPGFWVVRAQTEHRLRVRGWCVAESPADADVLAICGTPGPELNEAIDRVWDQMPGPRVRVELPDSSAVESALHRAAMQLAEVEVHRRDARERAQSPELNGNDHGEHEHQEHHATNHGEHEHHQHGNHGEHEHHQHGNHVEHEHTEHNARSRGKPEHTDHSAHQHMHHGGMDMAPAGIALAEGGDDRDGLEMDVLHLRLGPVLRYWPAGLVVRCSLQGDVLTQAETWIADREVGDHVPPPGPRAHLAARHCDHVVDLLALAAWPGAAAIARRARDELLGEADAGHAASLLDTLHSKLRRSPTLRWSLRDVASLTPEDCKTLELPTALAGDCYDRLLAQVDMARHALTTGPSGVAAAATGVFDAVPGLVSGLDVGAARLVIASLGIDTTPHPGGRYG</sequence>
<dbReference type="STRING" id="1778.A9W97_02065"/>
<comment type="caution">
    <text evidence="2">The sequence shown here is derived from an EMBL/GenBank/DDBJ whole genome shotgun (WGS) entry which is preliminary data.</text>
</comment>
<evidence type="ECO:0000313" key="5">
    <source>
        <dbReference type="Proteomes" id="UP000193928"/>
    </source>
</evidence>
<dbReference type="OrthoDB" id="3373298at2"/>
<keyword evidence="5" id="KW-1185">Reference proteome</keyword>
<dbReference type="AlphaFoldDB" id="A0A0Q2M5F1"/>
<feature type="compositionally biased region" description="Basic and acidic residues" evidence="1">
    <location>
        <begin position="112"/>
        <end position="189"/>
    </location>
</feature>
<evidence type="ECO:0000313" key="4">
    <source>
        <dbReference type="Proteomes" id="UP000051677"/>
    </source>
</evidence>
<proteinExistence type="predicted"/>
<dbReference type="EMBL" id="LQOY01000050">
    <property type="protein sequence ID" value="ORV92254.1"/>
    <property type="molecule type" value="Genomic_DNA"/>
</dbReference>
<dbReference type="EMBL" id="LKTM01000385">
    <property type="protein sequence ID" value="KQH75151.1"/>
    <property type="molecule type" value="Genomic_DNA"/>
</dbReference>
<accession>A0A0Q2M5F1</accession>
<evidence type="ECO:0000256" key="1">
    <source>
        <dbReference type="SAM" id="MobiDB-lite"/>
    </source>
</evidence>
<reference evidence="2 4" key="1">
    <citation type="submission" date="2015-10" db="EMBL/GenBank/DDBJ databases">
        <title>Mycobacterium gordonae draft genome assembly.</title>
        <authorList>
            <person name="Ustinova V."/>
            <person name="Smirnova T."/>
            <person name="Blagodatskikh K."/>
            <person name="Varlamov D."/>
            <person name="Larionova E."/>
            <person name="Chernousova L."/>
        </authorList>
    </citation>
    <scope>NUCLEOTIDE SEQUENCE [LARGE SCALE GENOMIC DNA]</scope>
    <source>
        <strain evidence="2 4">CTRI 14-8773</strain>
    </source>
</reference>
<feature type="region of interest" description="Disordered" evidence="1">
    <location>
        <begin position="112"/>
        <end position="198"/>
    </location>
</feature>
<dbReference type="Proteomes" id="UP000051677">
    <property type="component" value="Unassembled WGS sequence"/>
</dbReference>
<gene>
    <name evidence="2" type="ORF">AO501_22735</name>
    <name evidence="3" type="ORF">AWC08_19790</name>
</gene>
<protein>
    <submittedName>
        <fullName evidence="2">Uncharacterized protein</fullName>
    </submittedName>
</protein>
<organism evidence="2 4">
    <name type="scientific">Mycobacterium gordonae</name>
    <dbReference type="NCBI Taxonomy" id="1778"/>
    <lineage>
        <taxon>Bacteria</taxon>
        <taxon>Bacillati</taxon>
        <taxon>Actinomycetota</taxon>
        <taxon>Actinomycetes</taxon>
        <taxon>Mycobacteriales</taxon>
        <taxon>Mycobacteriaceae</taxon>
        <taxon>Mycobacterium</taxon>
    </lineage>
</organism>
<evidence type="ECO:0000313" key="3">
    <source>
        <dbReference type="EMBL" id="ORV92254.1"/>
    </source>
</evidence>
<dbReference type="Proteomes" id="UP000193928">
    <property type="component" value="Unassembled WGS sequence"/>
</dbReference>